<protein>
    <submittedName>
        <fullName evidence="1">Uncharacterized protein</fullName>
    </submittedName>
</protein>
<evidence type="ECO:0000313" key="2">
    <source>
        <dbReference type="Proteomes" id="UP000015104"/>
    </source>
</evidence>
<proteinExistence type="predicted"/>
<reference evidence="2" key="1">
    <citation type="submission" date="2011-08" db="EMBL/GenBank/DDBJ databases">
        <authorList>
            <person name="Rombauts S."/>
        </authorList>
    </citation>
    <scope>NUCLEOTIDE SEQUENCE</scope>
    <source>
        <strain evidence="2">London</strain>
    </source>
</reference>
<sequence>MQWQLISTFSLSSSLPEYLQPSIYFIGLTSHPVYLHVHQHHPHHDDHHFIFLLHSLHSLTPNVTHLN</sequence>
<dbReference type="EMBL" id="CAEY01000797">
    <property type="status" value="NOT_ANNOTATED_CDS"/>
    <property type="molecule type" value="Genomic_DNA"/>
</dbReference>
<dbReference type="EnsemblMetazoa" id="tetur02g06000.1">
    <property type="protein sequence ID" value="tetur02g06000.1"/>
    <property type="gene ID" value="tetur02g06000"/>
</dbReference>
<name>T1JVW1_TETUR</name>
<dbReference type="HOGENOM" id="CLU_2815698_0_0_1"/>
<reference evidence="1" key="2">
    <citation type="submission" date="2015-06" db="UniProtKB">
        <authorList>
            <consortium name="EnsemblMetazoa"/>
        </authorList>
    </citation>
    <scope>IDENTIFICATION</scope>
</reference>
<keyword evidence="2" id="KW-1185">Reference proteome</keyword>
<dbReference type="AlphaFoldDB" id="T1JVW1"/>
<evidence type="ECO:0000313" key="1">
    <source>
        <dbReference type="EnsemblMetazoa" id="tetur02g06000.1"/>
    </source>
</evidence>
<accession>T1JVW1</accession>
<dbReference type="Proteomes" id="UP000015104">
    <property type="component" value="Unassembled WGS sequence"/>
</dbReference>
<organism evidence="1 2">
    <name type="scientific">Tetranychus urticae</name>
    <name type="common">Two-spotted spider mite</name>
    <dbReference type="NCBI Taxonomy" id="32264"/>
    <lineage>
        <taxon>Eukaryota</taxon>
        <taxon>Metazoa</taxon>
        <taxon>Ecdysozoa</taxon>
        <taxon>Arthropoda</taxon>
        <taxon>Chelicerata</taxon>
        <taxon>Arachnida</taxon>
        <taxon>Acari</taxon>
        <taxon>Acariformes</taxon>
        <taxon>Trombidiformes</taxon>
        <taxon>Prostigmata</taxon>
        <taxon>Eleutherengona</taxon>
        <taxon>Raphignathae</taxon>
        <taxon>Tetranychoidea</taxon>
        <taxon>Tetranychidae</taxon>
        <taxon>Tetranychus</taxon>
    </lineage>
</organism>